<accession>A0A7G8Q3C2</accession>
<keyword evidence="2" id="KW-1185">Reference proteome</keyword>
<dbReference type="RefSeq" id="WP_187056742.1">
    <property type="nucleotide sequence ID" value="NZ_CP060412.1"/>
</dbReference>
<evidence type="ECO:0000313" key="2">
    <source>
        <dbReference type="Proteomes" id="UP000515873"/>
    </source>
</evidence>
<dbReference type="KEGG" id="dtl:H8F01_19895"/>
<gene>
    <name evidence="1" type="ORF">H8F01_19895</name>
</gene>
<dbReference type="InterPro" id="IPR041916">
    <property type="entry name" value="Anti_sigma_zinc_sf"/>
</dbReference>
<proteinExistence type="predicted"/>
<name>A0A7G8Q3C2_9GAMM</name>
<dbReference type="AlphaFoldDB" id="A0A7G8Q3C2"/>
<reference evidence="1 2" key="1">
    <citation type="submission" date="2020-08" db="EMBL/GenBank/DDBJ databases">
        <title>Dyella sp. G9 isolated from forest soil.</title>
        <authorList>
            <person name="Fu J."/>
            <person name="Qiu L."/>
        </authorList>
    </citation>
    <scope>NUCLEOTIDE SEQUENCE [LARGE SCALE GENOMIC DNA]</scope>
    <source>
        <strain evidence="1 2">G9</strain>
    </source>
</reference>
<dbReference type="Proteomes" id="UP000515873">
    <property type="component" value="Chromosome"/>
</dbReference>
<organism evidence="1 2">
    <name type="scientific">Dyella telluris</name>
    <dbReference type="NCBI Taxonomy" id="2763498"/>
    <lineage>
        <taxon>Bacteria</taxon>
        <taxon>Pseudomonadati</taxon>
        <taxon>Pseudomonadota</taxon>
        <taxon>Gammaproteobacteria</taxon>
        <taxon>Lysobacterales</taxon>
        <taxon>Rhodanobacteraceae</taxon>
        <taxon>Dyella</taxon>
    </lineage>
</organism>
<dbReference type="Gene3D" id="1.10.10.1320">
    <property type="entry name" value="Anti-sigma factor, zinc-finger domain"/>
    <property type="match status" value="1"/>
</dbReference>
<dbReference type="EMBL" id="CP060412">
    <property type="protein sequence ID" value="QNK01280.1"/>
    <property type="molecule type" value="Genomic_DNA"/>
</dbReference>
<evidence type="ECO:0000313" key="1">
    <source>
        <dbReference type="EMBL" id="QNK01280.1"/>
    </source>
</evidence>
<sequence>MKLTKDTDKDCAKAWEAMPWVLQDTAPEEQSLWLTEHLACCEACREEFAQQSRLRLALALPTAIQLNPDAGLKRLLSRLDTIEAETPAAPVRAGSWVTRALVAAVLAQAVGIGILGMELWSEHGERASYRTLSDPAPAAALTGAIRVVPDASMKLADWNALLHSLQLDVVNGPNDVGAYTVVPTHGSTTGDALRQLRATHGIRLAEQVAPGS</sequence>
<protein>
    <submittedName>
        <fullName evidence="1">Zf-HC2 domain-containing protein</fullName>
    </submittedName>
</protein>